<gene>
    <name evidence="1" type="ORF">MYP_690</name>
</gene>
<accession>A0A098LBA0</accession>
<evidence type="ECO:0000313" key="1">
    <source>
        <dbReference type="EMBL" id="GAL83463.1"/>
    </source>
</evidence>
<evidence type="ECO:0000313" key="2">
    <source>
        <dbReference type="Proteomes" id="UP000030185"/>
    </source>
</evidence>
<dbReference type="AlphaFoldDB" id="A0A098LBA0"/>
<dbReference type="EMBL" id="BBLT01000001">
    <property type="protein sequence ID" value="GAL83463.1"/>
    <property type="molecule type" value="Genomic_DNA"/>
</dbReference>
<dbReference type="Proteomes" id="UP000030185">
    <property type="component" value="Unassembled WGS sequence"/>
</dbReference>
<name>A0A098LBA0_9BACT</name>
<proteinExistence type="predicted"/>
<comment type="caution">
    <text evidence="1">The sequence shown here is derived from an EMBL/GenBank/DDBJ whole genome shotgun (WGS) entry which is preliminary data.</text>
</comment>
<organism evidence="1 2">
    <name type="scientific">Sporocytophaga myxococcoides</name>
    <dbReference type="NCBI Taxonomy" id="153721"/>
    <lineage>
        <taxon>Bacteria</taxon>
        <taxon>Pseudomonadati</taxon>
        <taxon>Bacteroidota</taxon>
        <taxon>Cytophagia</taxon>
        <taxon>Cytophagales</taxon>
        <taxon>Cytophagaceae</taxon>
        <taxon>Sporocytophaga</taxon>
    </lineage>
</organism>
<keyword evidence="2" id="KW-1185">Reference proteome</keyword>
<protein>
    <submittedName>
        <fullName evidence="1">Uncharacterized protein</fullName>
    </submittedName>
</protein>
<sequence length="73" mass="8696">MSKRDNIILSKSQEICDRFESLDDLKAYISKLQRIIIKNSRSFRAIFLMDLQLECQDILMNRLNSKGFFLNHE</sequence>
<reference evidence="1 2" key="1">
    <citation type="submission" date="2014-09" db="EMBL/GenBank/DDBJ databases">
        <title>Sporocytophaga myxococcoides PG-01 genome sequencing.</title>
        <authorList>
            <person name="Liu L."/>
            <person name="Gao P.J."/>
            <person name="Chen G.J."/>
            <person name="Wang L.S."/>
        </authorList>
    </citation>
    <scope>NUCLEOTIDE SEQUENCE [LARGE SCALE GENOMIC DNA]</scope>
    <source>
        <strain evidence="1 2">PG-01</strain>
    </source>
</reference>